<dbReference type="EMBL" id="MU802266">
    <property type="protein sequence ID" value="KAJ3979808.1"/>
    <property type="molecule type" value="Genomic_DNA"/>
</dbReference>
<dbReference type="GO" id="GO:0046872">
    <property type="term" value="F:metal ion binding"/>
    <property type="evidence" value="ECO:0007669"/>
    <property type="project" value="UniProtKB-UniRule"/>
</dbReference>
<dbReference type="InterPro" id="IPR044831">
    <property type="entry name" value="Ccp1-like"/>
</dbReference>
<dbReference type="PANTHER" id="PTHR31356:SF53">
    <property type="entry name" value="HEME PEROXIDASE"/>
    <property type="match status" value="1"/>
</dbReference>
<dbReference type="GO" id="GO:0042744">
    <property type="term" value="P:hydrogen peroxide catabolic process"/>
    <property type="evidence" value="ECO:0007669"/>
    <property type="project" value="TreeGrafter"/>
</dbReference>
<dbReference type="GO" id="GO:0004601">
    <property type="term" value="F:peroxidase activity"/>
    <property type="evidence" value="ECO:0007669"/>
    <property type="project" value="UniProtKB-KW"/>
</dbReference>
<evidence type="ECO:0000256" key="8">
    <source>
        <dbReference type="SAM" id="Phobius"/>
    </source>
</evidence>
<feature type="domain" description="Plant heme peroxidase family profile" evidence="9">
    <location>
        <begin position="47"/>
        <end position="205"/>
    </location>
</feature>
<dbReference type="Proteomes" id="UP001163850">
    <property type="component" value="Unassembled WGS sequence"/>
</dbReference>
<dbReference type="PROSITE" id="PS50873">
    <property type="entry name" value="PEROXIDASE_4"/>
    <property type="match status" value="1"/>
</dbReference>
<dbReference type="PANTHER" id="PTHR31356">
    <property type="entry name" value="THYLAKOID LUMENAL 29 KDA PROTEIN, CHLOROPLASTIC-RELATED"/>
    <property type="match status" value="1"/>
</dbReference>
<evidence type="ECO:0000256" key="3">
    <source>
        <dbReference type="ARBA" id="ARBA00022723"/>
    </source>
</evidence>
<dbReference type="GO" id="GO:0020037">
    <property type="term" value="F:heme binding"/>
    <property type="evidence" value="ECO:0007669"/>
    <property type="project" value="UniProtKB-UniRule"/>
</dbReference>
<keyword evidence="4 7" id="KW-0560">Oxidoreductase</keyword>
<keyword evidence="8" id="KW-0472">Membrane</keyword>
<organism evidence="10 11">
    <name type="scientific">Lentinula detonsa</name>
    <dbReference type="NCBI Taxonomy" id="2804962"/>
    <lineage>
        <taxon>Eukaryota</taxon>
        <taxon>Fungi</taxon>
        <taxon>Dikarya</taxon>
        <taxon>Basidiomycota</taxon>
        <taxon>Agaricomycotina</taxon>
        <taxon>Agaricomycetes</taxon>
        <taxon>Agaricomycetidae</taxon>
        <taxon>Agaricales</taxon>
        <taxon>Marasmiineae</taxon>
        <taxon>Omphalotaceae</taxon>
        <taxon>Lentinula</taxon>
    </lineage>
</organism>
<evidence type="ECO:0000256" key="4">
    <source>
        <dbReference type="ARBA" id="ARBA00023002"/>
    </source>
</evidence>
<dbReference type="GO" id="GO:0034599">
    <property type="term" value="P:cellular response to oxidative stress"/>
    <property type="evidence" value="ECO:0007669"/>
    <property type="project" value="InterPro"/>
</dbReference>
<dbReference type="InterPro" id="IPR002016">
    <property type="entry name" value="Haem_peroxidase"/>
</dbReference>
<evidence type="ECO:0000256" key="2">
    <source>
        <dbReference type="ARBA" id="ARBA00022617"/>
    </source>
</evidence>
<evidence type="ECO:0000313" key="10">
    <source>
        <dbReference type="EMBL" id="KAJ3979808.1"/>
    </source>
</evidence>
<evidence type="ECO:0000256" key="1">
    <source>
        <dbReference type="ARBA" id="ARBA00022559"/>
    </source>
</evidence>
<dbReference type="AlphaFoldDB" id="A0AA38PR76"/>
<dbReference type="GO" id="GO:0000302">
    <property type="term" value="P:response to reactive oxygen species"/>
    <property type="evidence" value="ECO:0007669"/>
    <property type="project" value="TreeGrafter"/>
</dbReference>
<dbReference type="Pfam" id="PF00141">
    <property type="entry name" value="peroxidase"/>
    <property type="match status" value="1"/>
</dbReference>
<dbReference type="Gene3D" id="1.10.520.10">
    <property type="match status" value="1"/>
</dbReference>
<keyword evidence="1 7" id="KW-0575">Peroxidase</keyword>
<reference evidence="10" key="1">
    <citation type="submission" date="2022-08" db="EMBL/GenBank/DDBJ databases">
        <authorList>
            <consortium name="DOE Joint Genome Institute"/>
            <person name="Min B."/>
            <person name="Riley R."/>
            <person name="Sierra-Patev S."/>
            <person name="Naranjo-Ortiz M."/>
            <person name="Looney B."/>
            <person name="Konkel Z."/>
            <person name="Slot J.C."/>
            <person name="Sakamoto Y."/>
            <person name="Steenwyk J.L."/>
            <person name="Rokas A."/>
            <person name="Carro J."/>
            <person name="Camarero S."/>
            <person name="Ferreira P."/>
            <person name="Molpeceres G."/>
            <person name="Ruiz-Duenas F.J."/>
            <person name="Serrano A."/>
            <person name="Henrissat B."/>
            <person name="Drula E."/>
            <person name="Hughes K.W."/>
            <person name="Mata J.L."/>
            <person name="Ishikawa N.K."/>
            <person name="Vargas-Isla R."/>
            <person name="Ushijima S."/>
            <person name="Smith C.A."/>
            <person name="Ahrendt S."/>
            <person name="Andreopoulos W."/>
            <person name="He G."/>
            <person name="Labutti K."/>
            <person name="Lipzen A."/>
            <person name="Ng V."/>
            <person name="Sandor L."/>
            <person name="Barry K."/>
            <person name="Martinez A.T."/>
            <person name="Xiao Y."/>
            <person name="Gibbons J.G."/>
            <person name="Terashima K."/>
            <person name="Hibbett D.S."/>
            <person name="Grigoriev I.V."/>
        </authorList>
    </citation>
    <scope>NUCLEOTIDE SEQUENCE</scope>
    <source>
        <strain evidence="10">TFB7829</strain>
    </source>
</reference>
<dbReference type="SUPFAM" id="SSF48113">
    <property type="entry name" value="Heme-dependent peroxidases"/>
    <property type="match status" value="1"/>
</dbReference>
<accession>A0AA38PR76</accession>
<evidence type="ECO:0000256" key="6">
    <source>
        <dbReference type="RuleBase" id="RU004241"/>
    </source>
</evidence>
<sequence>MRNQIDWIGQIELTFSTFQWPNPQLAYADKQLYEGSLGLLAQNCPPRENTTIPAQWLRIAYHDMSTHNVDDGTGGLDASIQYELDRPQNIGQGQLDSLNDFKAFNIIAPFFGSKYFTNSSGKKRGLLIAFPLVADIIALGAVFAVAGCGGPLIPLSAGRVDATEAGPATVPEPQQDLASHTEAFRRQGFTPTEMIGLVACGHTLGGVRQVDFPLVVTDAEDVLQTFDTTTNFDNAVVSEYLQNTTENILVVGPNVTTRSDFRIFSSDGNVTMQSFLSSDLFNETCGTLIGRMINTVPSGVTLTQPISEPFDYVVSEPLFSYRNGTFSVVTTLRVLGDNPDRTVTMLWADRQGSNCPTTGCTSPSTQTDEAFLTFIGNIQGLTVNRFLFNATINATTSISKFWFEVDEKDGSDPILVNNGGSGFVIEQDSLFIDNGRSEAVLVTFPTLEQYKQVVVAIRGDSSSSVSITTFDPVSNATTPPYLPIIITTNLQLDERNPSEGGFTFFTANVTDSVNFINITGNVGGTSYTQENFDMTVAAFPFVEISQ</sequence>
<keyword evidence="8" id="KW-0812">Transmembrane</keyword>
<feature type="transmembrane region" description="Helical" evidence="8">
    <location>
        <begin position="126"/>
        <end position="146"/>
    </location>
</feature>
<comment type="similarity">
    <text evidence="6">Belongs to the peroxidase family.</text>
</comment>
<gene>
    <name evidence="10" type="ORF">F5890DRAFT_1581771</name>
</gene>
<evidence type="ECO:0000256" key="7">
    <source>
        <dbReference type="RuleBase" id="RU363051"/>
    </source>
</evidence>
<name>A0AA38PR76_9AGAR</name>
<keyword evidence="8" id="KW-1133">Transmembrane helix</keyword>
<protein>
    <recommendedName>
        <fullName evidence="7">Peroxidase</fullName>
        <ecNumber evidence="7">1.11.1.-</ecNumber>
    </recommendedName>
</protein>
<keyword evidence="2" id="KW-0349">Heme</keyword>
<proteinExistence type="inferred from homology"/>
<comment type="caution">
    <text evidence="10">The sequence shown here is derived from an EMBL/GenBank/DDBJ whole genome shotgun (WGS) entry which is preliminary data.</text>
</comment>
<evidence type="ECO:0000259" key="9">
    <source>
        <dbReference type="PROSITE" id="PS50873"/>
    </source>
</evidence>
<keyword evidence="3" id="KW-0479">Metal-binding</keyword>
<keyword evidence="5" id="KW-0408">Iron</keyword>
<dbReference type="EC" id="1.11.1.-" evidence="7"/>
<evidence type="ECO:0000313" key="11">
    <source>
        <dbReference type="Proteomes" id="UP001163850"/>
    </source>
</evidence>
<dbReference type="InterPro" id="IPR010255">
    <property type="entry name" value="Haem_peroxidase_sf"/>
</dbReference>
<evidence type="ECO:0000256" key="5">
    <source>
        <dbReference type="ARBA" id="ARBA00023004"/>
    </source>
</evidence>